<keyword evidence="5 6" id="KW-0560">Oxidoreductase</keyword>
<dbReference type="Gene3D" id="3.50.50.60">
    <property type="entry name" value="FAD/NAD(P)-binding domain"/>
    <property type="match status" value="3"/>
</dbReference>
<dbReference type="InterPro" id="IPR050346">
    <property type="entry name" value="FMO-like"/>
</dbReference>
<gene>
    <name evidence="8" type="primary">LOC110792895</name>
</gene>
<dbReference type="Pfam" id="PF00743">
    <property type="entry name" value="FMO-like"/>
    <property type="match status" value="1"/>
</dbReference>
<dbReference type="PROSITE" id="PS51257">
    <property type="entry name" value="PROKAR_LIPOPROTEIN"/>
    <property type="match status" value="1"/>
</dbReference>
<dbReference type="GO" id="GO:0004497">
    <property type="term" value="F:monooxygenase activity"/>
    <property type="evidence" value="ECO:0007669"/>
    <property type="project" value="UniProtKB-KW"/>
</dbReference>
<dbReference type="InterPro" id="IPR000960">
    <property type="entry name" value="Flavin_mOase"/>
</dbReference>
<dbReference type="PANTHER" id="PTHR23023">
    <property type="entry name" value="DIMETHYLANILINE MONOOXYGENASE"/>
    <property type="match status" value="1"/>
</dbReference>
<evidence type="ECO:0000313" key="8">
    <source>
        <dbReference type="RefSeq" id="XP_056683266.1"/>
    </source>
</evidence>
<comment type="similarity">
    <text evidence="1 6">Belongs to the FMO family.</text>
</comment>
<proteinExistence type="inferred from homology"/>
<dbReference type="InterPro" id="IPR036188">
    <property type="entry name" value="FAD/NAD-bd_sf"/>
</dbReference>
<evidence type="ECO:0000256" key="6">
    <source>
        <dbReference type="RuleBase" id="RU361177"/>
    </source>
</evidence>
<evidence type="ECO:0000256" key="3">
    <source>
        <dbReference type="ARBA" id="ARBA00022827"/>
    </source>
</evidence>
<comment type="cofactor">
    <cofactor evidence="6">
        <name>FAD</name>
        <dbReference type="ChEBI" id="CHEBI:57692"/>
    </cofactor>
</comment>
<sequence length="518" mass="59079">MERKVGIIGAGISGLLACKYALAKGYQPLVFESRNTIGGVWTKTLETTKLQTPKSFFQFSDFPWPSFVDTLYPSQTQVFDYLQSYAKHFDLLKHIRFNTNVLNIKYHKGPSHEENNPSNWGGDHNGDPFGNKGKWIITTQHLLTQTVEVTQVDFVILCLGRFSDVANIPEFPIDQGPEVFEGKVMHSIEYSNLENEKARDLIKGKRVTVVGFKKTALDIAMQCATVNGVKYPCTMICRTPHWNVYQSIPWANMFLNRFSELLIHKPGDGPLLNFLATLLSPLRWGIGKYVENDIKKKHSLKKIGMVPNHSFLQAMNSCLVVTTPEGFYDNVDKGSIILKRSPTFTFHKEGVLLCDDSDYGTNKPIKNDLVIFATGFKGDQKLRDIFASPNFQKCISSSCNETTPLYRECIHPRIPQLAVIGFSESFANLFASEIRCRWLFELLDGKFKLPNIQEMEKDVLIWKKSMKTFSPKYYGRPCIGALHIWYNDRLCEDMGLNPKRKKGIWAELFEPYTPTDYA</sequence>
<name>A0ABM3QIT0_SPIOL</name>
<dbReference type="InterPro" id="IPR020946">
    <property type="entry name" value="Flavin_mOase-like"/>
</dbReference>
<keyword evidence="7" id="KW-1185">Reference proteome</keyword>
<dbReference type="PIRSF" id="PIRSF000332">
    <property type="entry name" value="FMO"/>
    <property type="match status" value="1"/>
</dbReference>
<evidence type="ECO:0000256" key="2">
    <source>
        <dbReference type="ARBA" id="ARBA00022630"/>
    </source>
</evidence>
<keyword evidence="4" id="KW-0521">NADP</keyword>
<organism evidence="7 8">
    <name type="scientific">Spinacia oleracea</name>
    <name type="common">Spinach</name>
    <dbReference type="NCBI Taxonomy" id="3562"/>
    <lineage>
        <taxon>Eukaryota</taxon>
        <taxon>Viridiplantae</taxon>
        <taxon>Streptophyta</taxon>
        <taxon>Embryophyta</taxon>
        <taxon>Tracheophyta</taxon>
        <taxon>Spermatophyta</taxon>
        <taxon>Magnoliopsida</taxon>
        <taxon>eudicotyledons</taxon>
        <taxon>Gunneridae</taxon>
        <taxon>Pentapetalae</taxon>
        <taxon>Caryophyllales</taxon>
        <taxon>Chenopodiaceae</taxon>
        <taxon>Chenopodioideae</taxon>
        <taxon>Anserineae</taxon>
        <taxon>Spinacia</taxon>
    </lineage>
</organism>
<protein>
    <recommendedName>
        <fullName evidence="6">Flavin-containing monooxygenase</fullName>
        <ecNumber evidence="6">1.-.-.-</ecNumber>
    </recommendedName>
</protein>
<keyword evidence="2 6" id="KW-0285">Flavoprotein</keyword>
<accession>A0ABM3QIT0</accession>
<dbReference type="SUPFAM" id="SSF51905">
    <property type="entry name" value="FAD/NAD(P)-binding domain"/>
    <property type="match status" value="2"/>
</dbReference>
<keyword evidence="6 8" id="KW-0503">Monooxygenase</keyword>
<evidence type="ECO:0000256" key="4">
    <source>
        <dbReference type="ARBA" id="ARBA00022857"/>
    </source>
</evidence>
<dbReference type="GeneID" id="110792895"/>
<dbReference type="RefSeq" id="XP_056683266.1">
    <property type="nucleotide sequence ID" value="XM_056827288.1"/>
</dbReference>
<dbReference type="EC" id="1.-.-.-" evidence="6"/>
<keyword evidence="3 6" id="KW-0274">FAD</keyword>
<reference evidence="7" key="1">
    <citation type="journal article" date="2021" name="Nat. Commun.">
        <title>Genomic analyses provide insights into spinach domestication and the genetic basis of agronomic traits.</title>
        <authorList>
            <person name="Cai X."/>
            <person name="Sun X."/>
            <person name="Xu C."/>
            <person name="Sun H."/>
            <person name="Wang X."/>
            <person name="Ge C."/>
            <person name="Zhang Z."/>
            <person name="Wang Q."/>
            <person name="Fei Z."/>
            <person name="Jiao C."/>
            <person name="Wang Q."/>
        </authorList>
    </citation>
    <scope>NUCLEOTIDE SEQUENCE [LARGE SCALE GENOMIC DNA]</scope>
    <source>
        <strain evidence="7">cv. Varoflay</strain>
    </source>
</reference>
<reference evidence="8" key="2">
    <citation type="submission" date="2025-08" db="UniProtKB">
        <authorList>
            <consortium name="RefSeq"/>
        </authorList>
    </citation>
    <scope>IDENTIFICATION</scope>
    <source>
        <tissue evidence="8">Leaf</tissue>
    </source>
</reference>
<dbReference type="Proteomes" id="UP000813463">
    <property type="component" value="Chromosome 4"/>
</dbReference>
<evidence type="ECO:0000256" key="5">
    <source>
        <dbReference type="ARBA" id="ARBA00023002"/>
    </source>
</evidence>
<evidence type="ECO:0000256" key="1">
    <source>
        <dbReference type="ARBA" id="ARBA00009183"/>
    </source>
</evidence>
<evidence type="ECO:0000313" key="7">
    <source>
        <dbReference type="Proteomes" id="UP000813463"/>
    </source>
</evidence>